<proteinExistence type="predicted"/>
<feature type="region of interest" description="Disordered" evidence="1">
    <location>
        <begin position="1"/>
        <end position="61"/>
    </location>
</feature>
<accession>A0A9Q1ENH7</accession>
<feature type="compositionally biased region" description="Pro residues" evidence="1">
    <location>
        <begin position="27"/>
        <end position="37"/>
    </location>
</feature>
<gene>
    <name evidence="2" type="ORF">SKAU_G00319520</name>
</gene>
<dbReference type="AlphaFoldDB" id="A0A9Q1ENH7"/>
<evidence type="ECO:0000313" key="3">
    <source>
        <dbReference type="Proteomes" id="UP001152622"/>
    </source>
</evidence>
<comment type="caution">
    <text evidence="2">The sequence shown here is derived from an EMBL/GenBank/DDBJ whole genome shotgun (WGS) entry which is preliminary data.</text>
</comment>
<evidence type="ECO:0000313" key="2">
    <source>
        <dbReference type="EMBL" id="KAJ8342024.1"/>
    </source>
</evidence>
<sequence>MRISTHRSPACQKPNTAQTPPSTGPFRTPPGPQPPCVDPTAPDPSAALPAGANVSAPPPDCAGGGGGQLGLFLSSHLLRLPARWGLVASLVCVESDAEETLALTVVSCFCLHVCTSL</sequence>
<keyword evidence="3" id="KW-1185">Reference proteome</keyword>
<name>A0A9Q1ENH7_SYNKA</name>
<protein>
    <submittedName>
        <fullName evidence="2">Uncharacterized protein</fullName>
    </submittedName>
</protein>
<dbReference type="Proteomes" id="UP001152622">
    <property type="component" value="Chromosome 14"/>
</dbReference>
<dbReference type="EMBL" id="JAINUF010000014">
    <property type="protein sequence ID" value="KAJ8342024.1"/>
    <property type="molecule type" value="Genomic_DNA"/>
</dbReference>
<reference evidence="2" key="1">
    <citation type="journal article" date="2023" name="Science">
        <title>Genome structures resolve the early diversification of teleost fishes.</title>
        <authorList>
            <person name="Parey E."/>
            <person name="Louis A."/>
            <person name="Montfort J."/>
            <person name="Bouchez O."/>
            <person name="Roques C."/>
            <person name="Iampietro C."/>
            <person name="Lluch J."/>
            <person name="Castinel A."/>
            <person name="Donnadieu C."/>
            <person name="Desvignes T."/>
            <person name="Floi Bucao C."/>
            <person name="Jouanno E."/>
            <person name="Wen M."/>
            <person name="Mejri S."/>
            <person name="Dirks R."/>
            <person name="Jansen H."/>
            <person name="Henkel C."/>
            <person name="Chen W.J."/>
            <person name="Zahm M."/>
            <person name="Cabau C."/>
            <person name="Klopp C."/>
            <person name="Thompson A.W."/>
            <person name="Robinson-Rechavi M."/>
            <person name="Braasch I."/>
            <person name="Lecointre G."/>
            <person name="Bobe J."/>
            <person name="Postlethwait J.H."/>
            <person name="Berthelot C."/>
            <person name="Roest Crollius H."/>
            <person name="Guiguen Y."/>
        </authorList>
    </citation>
    <scope>NUCLEOTIDE SEQUENCE</scope>
    <source>
        <strain evidence="2">WJC10195</strain>
    </source>
</reference>
<organism evidence="2 3">
    <name type="scientific">Synaphobranchus kaupii</name>
    <name type="common">Kaup's arrowtooth eel</name>
    <dbReference type="NCBI Taxonomy" id="118154"/>
    <lineage>
        <taxon>Eukaryota</taxon>
        <taxon>Metazoa</taxon>
        <taxon>Chordata</taxon>
        <taxon>Craniata</taxon>
        <taxon>Vertebrata</taxon>
        <taxon>Euteleostomi</taxon>
        <taxon>Actinopterygii</taxon>
        <taxon>Neopterygii</taxon>
        <taxon>Teleostei</taxon>
        <taxon>Anguilliformes</taxon>
        <taxon>Synaphobranchidae</taxon>
        <taxon>Synaphobranchus</taxon>
    </lineage>
</organism>
<evidence type="ECO:0000256" key="1">
    <source>
        <dbReference type="SAM" id="MobiDB-lite"/>
    </source>
</evidence>